<feature type="domain" description="Insertion element IS150 protein InsJ-like helix-turn-helix" evidence="3">
    <location>
        <begin position="133"/>
        <end position="186"/>
    </location>
</feature>
<reference evidence="4 5" key="1">
    <citation type="journal article" date="2015" name="Genome Announc.">
        <title>Expanding the biotechnology potential of lactobacilli through comparative genomics of 213 strains and associated genera.</title>
        <authorList>
            <person name="Sun Z."/>
            <person name="Harris H.M."/>
            <person name="McCann A."/>
            <person name="Guo C."/>
            <person name="Argimon S."/>
            <person name="Zhang W."/>
            <person name="Yang X."/>
            <person name="Jeffery I.B."/>
            <person name="Cooney J.C."/>
            <person name="Kagawa T.F."/>
            <person name="Liu W."/>
            <person name="Song Y."/>
            <person name="Salvetti E."/>
            <person name="Wrobel A."/>
            <person name="Rasinkangas P."/>
            <person name="Parkhill J."/>
            <person name="Rea M.C."/>
            <person name="O'Sullivan O."/>
            <person name="Ritari J."/>
            <person name="Douillard F.P."/>
            <person name="Paul Ross R."/>
            <person name="Yang R."/>
            <person name="Briner A.E."/>
            <person name="Felis G.E."/>
            <person name="de Vos W.M."/>
            <person name="Barrangou R."/>
            <person name="Klaenhammer T.R."/>
            <person name="Caufield P.W."/>
            <person name="Cui Y."/>
            <person name="Zhang H."/>
            <person name="O'Toole P.W."/>
        </authorList>
    </citation>
    <scope>NUCLEOTIDE SEQUENCE [LARGE SCALE GENOMIC DNA]</scope>
    <source>
        <strain evidence="4 5">DSM 4864</strain>
    </source>
</reference>
<organism evidence="4 5">
    <name type="scientific">Limosilactobacillus oris DSM 4864</name>
    <dbReference type="NCBI Taxonomy" id="1423779"/>
    <lineage>
        <taxon>Bacteria</taxon>
        <taxon>Bacillati</taxon>
        <taxon>Bacillota</taxon>
        <taxon>Bacilli</taxon>
        <taxon>Lactobacillales</taxon>
        <taxon>Lactobacillaceae</taxon>
        <taxon>Limosilactobacillus</taxon>
    </lineage>
</organism>
<name>A0A0R1WKR1_9LACO</name>
<dbReference type="Pfam" id="PF13518">
    <property type="entry name" value="HTH_28"/>
    <property type="match status" value="2"/>
</dbReference>
<evidence type="ECO:0000256" key="2">
    <source>
        <dbReference type="SAM" id="Coils"/>
    </source>
</evidence>
<protein>
    <submittedName>
        <fullName evidence="4">Transposase</fullName>
    </submittedName>
</protein>
<dbReference type="AlphaFoldDB" id="A0A0R1WKR1"/>
<accession>A0A0R1WKR1</accession>
<dbReference type="SUPFAM" id="SSF46689">
    <property type="entry name" value="Homeodomain-like"/>
    <property type="match status" value="2"/>
</dbReference>
<dbReference type="PANTHER" id="PTHR33795">
    <property type="entry name" value="INSERTION ELEMENT IS150 PROTEIN INSJ"/>
    <property type="match status" value="1"/>
</dbReference>
<dbReference type="PATRIC" id="fig|1423779.3.peg.1505"/>
<evidence type="ECO:0000313" key="4">
    <source>
        <dbReference type="EMBL" id="KRM16347.1"/>
    </source>
</evidence>
<dbReference type="InterPro" id="IPR055247">
    <property type="entry name" value="InsJ-like_HTH"/>
</dbReference>
<comment type="caution">
    <text evidence="4">The sequence shown here is derived from an EMBL/GenBank/DDBJ whole genome shotgun (WGS) entry which is preliminary data.</text>
</comment>
<dbReference type="Proteomes" id="UP000050973">
    <property type="component" value="Unassembled WGS sequence"/>
</dbReference>
<keyword evidence="2" id="KW-0175">Coiled coil</keyword>
<evidence type="ECO:0000256" key="1">
    <source>
        <dbReference type="ARBA" id="ARBA00038232"/>
    </source>
</evidence>
<dbReference type="PANTHER" id="PTHR33795:SF1">
    <property type="entry name" value="INSERTION ELEMENT IS150 PROTEIN INSJ"/>
    <property type="match status" value="1"/>
</dbReference>
<evidence type="ECO:0000259" key="3">
    <source>
        <dbReference type="Pfam" id="PF13518"/>
    </source>
</evidence>
<gene>
    <name evidence="4" type="ORF">FC49_GL001465</name>
</gene>
<dbReference type="EMBL" id="AZGE01000004">
    <property type="protein sequence ID" value="KRM16347.1"/>
    <property type="molecule type" value="Genomic_DNA"/>
</dbReference>
<dbReference type="InterPro" id="IPR009057">
    <property type="entry name" value="Homeodomain-like_sf"/>
</dbReference>
<comment type="similarity">
    <text evidence="1">Belongs to the IS150/IS1296 orfA family.</text>
</comment>
<feature type="domain" description="Insertion element IS150 protein InsJ-like helix-turn-helix" evidence="3">
    <location>
        <begin position="77"/>
        <end position="121"/>
    </location>
</feature>
<dbReference type="InterPro" id="IPR052057">
    <property type="entry name" value="IS150/IS1296_orfA-like"/>
</dbReference>
<feature type="coiled-coil region" evidence="2">
    <location>
        <begin position="196"/>
        <end position="223"/>
    </location>
</feature>
<sequence>MPGGPEWHWSNRCFFHINNCHLTLSVKYKAHYTIIILIIALKDNKKGLGELEMNPHSWTRNSNYGGFTMTRFSLEIKLKAVQMYLSGIGSTTIARRLGIRSKGNVLVWIARYRKYGVQGLEIRSPKYDYDGDFKLKVLNWKKQHKTSYSQTALQFDISNPGTIATWQKKLKERGIGALFTRRGRAKHMTTNHNHQASKQLSELEQLKAENRALKVENEYLKKLDALVQHRGQSKKSTKSSRN</sequence>
<evidence type="ECO:0000313" key="5">
    <source>
        <dbReference type="Proteomes" id="UP000050973"/>
    </source>
</evidence>
<proteinExistence type="inferred from homology"/>